<evidence type="ECO:0000256" key="1">
    <source>
        <dbReference type="SAM" id="MobiDB-lite"/>
    </source>
</evidence>
<sequence>MNLPPIARHGYWGTAAGGDPNRPASSSKTSYRDVARQRQKQEDRENDDDQPEAVAVDAVRDDCIATLQRYRDSHAHVLKQIFELNEARAPMFQQTQDVVDALQDLMHLLTDFTKSVDLPDGPAAQFGELQRKFDLFRKGRFTRFRADEARRAHLEDDVIQSLFHSGRYLDGFLQTNAAGLAPLPESDIGLVFATKEDDLEQEPPERSPGDVQYLTKIGDRDIILEQLLDLRGEQAQLLEEQNSRAHFGLSLDEDSLHFLESFEEQEQALLDELEYADLGLDALKQLMMDDEALAISNEASACEPDEDEGALRYLEREMLLSQPTNHSTRREGKSLLYQEILHRKIRWVDHLCGPDRTPVDHGDLVNVWLLHRLQFLPRLLGEYTSLIETQFEEIEEDDLAHLFLERWFNDASATDFAKRRIFADQQSMQANLAESGDLEPRSLSAVPIRPTSIPLMRMGPSTTTQDIIAQAMQAQGIPS</sequence>
<dbReference type="OrthoDB" id="3553547at2759"/>
<dbReference type="Proteomes" id="UP000019471">
    <property type="component" value="Unassembled WGS sequence"/>
</dbReference>
<organism evidence="2 3">
    <name type="scientific">Cladophialophora psammophila CBS 110553</name>
    <dbReference type="NCBI Taxonomy" id="1182543"/>
    <lineage>
        <taxon>Eukaryota</taxon>
        <taxon>Fungi</taxon>
        <taxon>Dikarya</taxon>
        <taxon>Ascomycota</taxon>
        <taxon>Pezizomycotina</taxon>
        <taxon>Eurotiomycetes</taxon>
        <taxon>Chaetothyriomycetidae</taxon>
        <taxon>Chaetothyriales</taxon>
        <taxon>Herpotrichiellaceae</taxon>
        <taxon>Cladophialophora</taxon>
    </lineage>
</organism>
<dbReference type="RefSeq" id="XP_007748965.1">
    <property type="nucleotide sequence ID" value="XM_007750775.1"/>
</dbReference>
<accession>W9WF24</accession>
<dbReference type="EMBL" id="AMGX01000019">
    <property type="protein sequence ID" value="EXJ66528.1"/>
    <property type="molecule type" value="Genomic_DNA"/>
</dbReference>
<dbReference type="GeneID" id="19194892"/>
<feature type="compositionally biased region" description="Basic and acidic residues" evidence="1">
    <location>
        <begin position="30"/>
        <end position="43"/>
    </location>
</feature>
<proteinExistence type="predicted"/>
<protein>
    <submittedName>
        <fullName evidence="2">Uncharacterized protein</fullName>
    </submittedName>
</protein>
<feature type="region of interest" description="Disordered" evidence="1">
    <location>
        <begin position="1"/>
        <end position="52"/>
    </location>
</feature>
<dbReference type="STRING" id="1182543.W9WF24"/>
<evidence type="ECO:0000313" key="3">
    <source>
        <dbReference type="Proteomes" id="UP000019471"/>
    </source>
</evidence>
<dbReference type="eggNOG" id="ENOG502QQEE">
    <property type="taxonomic scope" value="Eukaryota"/>
</dbReference>
<gene>
    <name evidence="2" type="ORF">A1O5_10197</name>
</gene>
<name>W9WF24_9EURO</name>
<comment type="caution">
    <text evidence="2">The sequence shown here is derived from an EMBL/GenBank/DDBJ whole genome shotgun (WGS) entry which is preliminary data.</text>
</comment>
<dbReference type="AlphaFoldDB" id="W9WF24"/>
<dbReference type="HOGENOM" id="CLU_045002_0_0_1"/>
<evidence type="ECO:0000313" key="2">
    <source>
        <dbReference type="EMBL" id="EXJ66528.1"/>
    </source>
</evidence>
<reference evidence="2 3" key="1">
    <citation type="submission" date="2013-03" db="EMBL/GenBank/DDBJ databases">
        <title>The Genome Sequence of Cladophialophora psammophila CBS 110553.</title>
        <authorList>
            <consortium name="The Broad Institute Genomics Platform"/>
            <person name="Cuomo C."/>
            <person name="de Hoog S."/>
            <person name="Gorbushina A."/>
            <person name="Walker B."/>
            <person name="Young S.K."/>
            <person name="Zeng Q."/>
            <person name="Gargeya S."/>
            <person name="Fitzgerald M."/>
            <person name="Haas B."/>
            <person name="Abouelleil A."/>
            <person name="Allen A.W."/>
            <person name="Alvarado L."/>
            <person name="Arachchi H.M."/>
            <person name="Berlin A.M."/>
            <person name="Chapman S.B."/>
            <person name="Gainer-Dewar J."/>
            <person name="Goldberg J."/>
            <person name="Griggs A."/>
            <person name="Gujja S."/>
            <person name="Hansen M."/>
            <person name="Howarth C."/>
            <person name="Imamovic A."/>
            <person name="Ireland A."/>
            <person name="Larimer J."/>
            <person name="McCowan C."/>
            <person name="Murphy C."/>
            <person name="Pearson M."/>
            <person name="Poon T.W."/>
            <person name="Priest M."/>
            <person name="Roberts A."/>
            <person name="Saif S."/>
            <person name="Shea T."/>
            <person name="Sisk P."/>
            <person name="Sykes S."/>
            <person name="Wortman J."/>
            <person name="Nusbaum C."/>
            <person name="Birren B."/>
        </authorList>
    </citation>
    <scope>NUCLEOTIDE SEQUENCE [LARGE SCALE GENOMIC DNA]</scope>
    <source>
        <strain evidence="2 3">CBS 110553</strain>
    </source>
</reference>
<keyword evidence="3" id="KW-1185">Reference proteome</keyword>